<name>A0A518GVA6_9BACT</name>
<dbReference type="Pfam" id="PF07589">
    <property type="entry name" value="PEP-CTERM"/>
    <property type="match status" value="1"/>
</dbReference>
<keyword evidence="3" id="KW-1185">Reference proteome</keyword>
<evidence type="ECO:0000313" key="2">
    <source>
        <dbReference type="EMBL" id="QDV32525.1"/>
    </source>
</evidence>
<accession>A0A518GVA6</accession>
<protein>
    <recommendedName>
        <fullName evidence="1">Ice-binding protein C-terminal domain-containing protein</fullName>
    </recommendedName>
</protein>
<sequence length="266" mass="27296">MMIRFGSGIRLVGAIALATVGALVASAPVRAEFSSNLFTSGHADIGVGFEDDALFLHYHFEGGVVNGVPLADEEIDPGAVTTVVPESLRVSLGAGEDLPFLGLGAGDEVSILPQVNTPGVPFLGLATEELLDSDWAGGIGFELLGVSGPGEMAVWQSGLFGATVLFDTLDGIGPDDAFTFPIGVHDHANYGFTEVGIYDVTIRVTGTHTSLGALADTATFRFRVEPFSAAVVPEPGSLAMVGLGATAVLGAVGSRRPRPGKEVESA</sequence>
<dbReference type="NCBIfam" id="NF038134">
    <property type="entry name" value="choice_anch_M"/>
    <property type="match status" value="1"/>
</dbReference>
<dbReference type="RefSeq" id="WP_197446643.1">
    <property type="nucleotide sequence ID" value="NZ_CP036426.1"/>
</dbReference>
<gene>
    <name evidence="2" type="ORF">ElP_03580</name>
</gene>
<proteinExistence type="predicted"/>
<dbReference type="EMBL" id="CP036426">
    <property type="protein sequence ID" value="QDV32525.1"/>
    <property type="molecule type" value="Genomic_DNA"/>
</dbReference>
<feature type="domain" description="Ice-binding protein C-terminal" evidence="1">
    <location>
        <begin position="232"/>
        <end position="256"/>
    </location>
</feature>
<evidence type="ECO:0000313" key="3">
    <source>
        <dbReference type="Proteomes" id="UP000317835"/>
    </source>
</evidence>
<organism evidence="2 3">
    <name type="scientific">Tautonia plasticadhaerens</name>
    <dbReference type="NCBI Taxonomy" id="2527974"/>
    <lineage>
        <taxon>Bacteria</taxon>
        <taxon>Pseudomonadati</taxon>
        <taxon>Planctomycetota</taxon>
        <taxon>Planctomycetia</taxon>
        <taxon>Isosphaerales</taxon>
        <taxon>Isosphaeraceae</taxon>
        <taxon>Tautonia</taxon>
    </lineage>
</organism>
<dbReference type="Proteomes" id="UP000317835">
    <property type="component" value="Chromosome"/>
</dbReference>
<evidence type="ECO:0000259" key="1">
    <source>
        <dbReference type="Pfam" id="PF07589"/>
    </source>
</evidence>
<dbReference type="InterPro" id="IPR013424">
    <property type="entry name" value="Ice-binding_C"/>
</dbReference>
<dbReference type="AlphaFoldDB" id="A0A518GVA6"/>
<reference evidence="2 3" key="1">
    <citation type="submission" date="2019-02" db="EMBL/GenBank/DDBJ databases">
        <title>Deep-cultivation of Planctomycetes and their phenomic and genomic characterization uncovers novel biology.</title>
        <authorList>
            <person name="Wiegand S."/>
            <person name="Jogler M."/>
            <person name="Boedeker C."/>
            <person name="Pinto D."/>
            <person name="Vollmers J."/>
            <person name="Rivas-Marin E."/>
            <person name="Kohn T."/>
            <person name="Peeters S.H."/>
            <person name="Heuer A."/>
            <person name="Rast P."/>
            <person name="Oberbeckmann S."/>
            <person name="Bunk B."/>
            <person name="Jeske O."/>
            <person name="Meyerdierks A."/>
            <person name="Storesund J.E."/>
            <person name="Kallscheuer N."/>
            <person name="Luecker S."/>
            <person name="Lage O.M."/>
            <person name="Pohl T."/>
            <person name="Merkel B.J."/>
            <person name="Hornburger P."/>
            <person name="Mueller R.-W."/>
            <person name="Bruemmer F."/>
            <person name="Labrenz M."/>
            <person name="Spormann A.M."/>
            <person name="Op den Camp H."/>
            <person name="Overmann J."/>
            <person name="Amann R."/>
            <person name="Jetten M.S.M."/>
            <person name="Mascher T."/>
            <person name="Medema M.H."/>
            <person name="Devos D.P."/>
            <person name="Kaster A.-K."/>
            <person name="Ovreas L."/>
            <person name="Rohde M."/>
            <person name="Galperin M.Y."/>
            <person name="Jogler C."/>
        </authorList>
    </citation>
    <scope>NUCLEOTIDE SEQUENCE [LARGE SCALE GENOMIC DNA]</scope>
    <source>
        <strain evidence="2 3">ElP</strain>
    </source>
</reference>
<dbReference type="NCBIfam" id="TIGR02595">
    <property type="entry name" value="PEP_CTERM"/>
    <property type="match status" value="1"/>
</dbReference>
<dbReference type="KEGG" id="tpla:ElP_03580"/>